<dbReference type="InterPro" id="IPR001623">
    <property type="entry name" value="DnaJ_domain"/>
</dbReference>
<dbReference type="FunFam" id="2.60.260.20:FF:000013">
    <property type="entry name" value="DnaJ subfamily B member 11"/>
    <property type="match status" value="1"/>
</dbReference>
<evidence type="ECO:0000313" key="3">
    <source>
        <dbReference type="EMBL" id="GAX20746.1"/>
    </source>
</evidence>
<organism evidence="3 4">
    <name type="scientific">Fistulifera solaris</name>
    <name type="common">Oleaginous diatom</name>
    <dbReference type="NCBI Taxonomy" id="1519565"/>
    <lineage>
        <taxon>Eukaryota</taxon>
        <taxon>Sar</taxon>
        <taxon>Stramenopiles</taxon>
        <taxon>Ochrophyta</taxon>
        <taxon>Bacillariophyta</taxon>
        <taxon>Bacillariophyceae</taxon>
        <taxon>Bacillariophycidae</taxon>
        <taxon>Naviculales</taxon>
        <taxon>Naviculaceae</taxon>
        <taxon>Fistulifera</taxon>
    </lineage>
</organism>
<dbReference type="InterPro" id="IPR002939">
    <property type="entry name" value="DnaJ_C"/>
</dbReference>
<feature type="region of interest" description="Disordered" evidence="1">
    <location>
        <begin position="21"/>
        <end position="92"/>
    </location>
</feature>
<dbReference type="InterPro" id="IPR008971">
    <property type="entry name" value="HSP40/DnaJ_pept-bd"/>
</dbReference>
<keyword evidence="4" id="KW-1185">Reference proteome</keyword>
<dbReference type="InParanoid" id="A0A1Z5K3H0"/>
<dbReference type="InterPro" id="IPR036869">
    <property type="entry name" value="J_dom_sf"/>
</dbReference>
<dbReference type="CDD" id="cd10747">
    <property type="entry name" value="DnaJ_C"/>
    <property type="match status" value="1"/>
</dbReference>
<dbReference type="GO" id="GO:0030544">
    <property type="term" value="F:Hsp70 protein binding"/>
    <property type="evidence" value="ECO:0007669"/>
    <property type="project" value="InterPro"/>
</dbReference>
<dbReference type="EMBL" id="BDSP01000152">
    <property type="protein sequence ID" value="GAX20746.1"/>
    <property type="molecule type" value="Genomic_DNA"/>
</dbReference>
<feature type="domain" description="J" evidence="2">
    <location>
        <begin position="106"/>
        <end position="173"/>
    </location>
</feature>
<feature type="compositionally biased region" description="Low complexity" evidence="1">
    <location>
        <begin position="75"/>
        <end position="92"/>
    </location>
</feature>
<sequence length="463" mass="52393">MKKKEWLCFVSLSTSTATAVASHASRSLRATTALRGGETEANAPDNNHTSTHEPKDSHHHHKKKKSKKKSPPPNSSTETNTTSSSSSSASFTRQQQLLQDILKQDDYYQILGLTRQDGLHPDADAKIQKAYRRRAVVTHPDKTQGDRRAFDKVAEAYQVLSDPEQRQLYNRYGKAGLQQQQGGMPYDIFQQFFSQGRPFNNQHPINRTTRYQITVTLEDLYHGITKTILVPPPNASPFHETHHHAKHVSVHIPAGAEAGHVVLCSGEIDFVPDATPADLVLVVQQQRHDVFTRKHYDLAMSLSISWSEALGGFQRRIRHLNGKDIPIAVAGAIQSGDVYRLNGYGMPKTGTEFGDLYIEFEVLLPQHRNQLTEEEYNELKRLVHKMEGTKPAHVKDTLELTQAKRSEFGVASGIPPNDTRHRYEEEQEEPHPFFYHAQGTNPFFGMRQGPMYEEDSNVQCRQM</sequence>
<dbReference type="InterPro" id="IPR018253">
    <property type="entry name" value="DnaJ_domain_CS"/>
</dbReference>
<evidence type="ECO:0000313" key="4">
    <source>
        <dbReference type="Proteomes" id="UP000198406"/>
    </source>
</evidence>
<dbReference type="Proteomes" id="UP000198406">
    <property type="component" value="Unassembled WGS sequence"/>
</dbReference>
<evidence type="ECO:0000256" key="1">
    <source>
        <dbReference type="SAM" id="MobiDB-lite"/>
    </source>
</evidence>
<proteinExistence type="predicted"/>
<evidence type="ECO:0000259" key="2">
    <source>
        <dbReference type="PROSITE" id="PS50076"/>
    </source>
</evidence>
<comment type="caution">
    <text evidence="3">The sequence shown here is derived from an EMBL/GenBank/DDBJ whole genome shotgun (WGS) entry which is preliminary data.</text>
</comment>
<dbReference type="SMART" id="SM00271">
    <property type="entry name" value="DnaJ"/>
    <property type="match status" value="1"/>
</dbReference>
<gene>
    <name evidence="3" type="ORF">FisN_7Hh056</name>
</gene>
<dbReference type="Gene3D" id="2.60.260.20">
    <property type="entry name" value="Urease metallochaperone UreE, N-terminal domain"/>
    <property type="match status" value="2"/>
</dbReference>
<dbReference type="GO" id="GO:0006457">
    <property type="term" value="P:protein folding"/>
    <property type="evidence" value="ECO:0007669"/>
    <property type="project" value="InterPro"/>
</dbReference>
<dbReference type="InterPro" id="IPR044713">
    <property type="entry name" value="DNJA1/2-like"/>
</dbReference>
<dbReference type="Gene3D" id="1.10.287.110">
    <property type="entry name" value="DnaJ domain"/>
    <property type="match status" value="1"/>
</dbReference>
<protein>
    <submittedName>
        <fullName evidence="3">DnaJ homolog subfamily B member 4</fullName>
    </submittedName>
</protein>
<reference evidence="3 4" key="1">
    <citation type="journal article" date="2015" name="Plant Cell">
        <title>Oil accumulation by the oleaginous diatom Fistulifera solaris as revealed by the genome and transcriptome.</title>
        <authorList>
            <person name="Tanaka T."/>
            <person name="Maeda Y."/>
            <person name="Veluchamy A."/>
            <person name="Tanaka M."/>
            <person name="Abida H."/>
            <person name="Marechal E."/>
            <person name="Bowler C."/>
            <person name="Muto M."/>
            <person name="Sunaga Y."/>
            <person name="Tanaka M."/>
            <person name="Yoshino T."/>
            <person name="Taniguchi T."/>
            <person name="Fukuda Y."/>
            <person name="Nemoto M."/>
            <person name="Matsumoto M."/>
            <person name="Wong P.S."/>
            <person name="Aburatani S."/>
            <person name="Fujibuchi W."/>
        </authorList>
    </citation>
    <scope>NUCLEOTIDE SEQUENCE [LARGE SCALE GENOMIC DNA]</scope>
    <source>
        <strain evidence="3 4">JPCC DA0580</strain>
    </source>
</reference>
<dbReference type="SUPFAM" id="SSF49493">
    <property type="entry name" value="HSP40/DnaJ peptide-binding domain"/>
    <property type="match status" value="2"/>
</dbReference>
<dbReference type="PANTHER" id="PTHR43888">
    <property type="entry name" value="DNAJ-LIKE-2, ISOFORM A-RELATED"/>
    <property type="match status" value="1"/>
</dbReference>
<dbReference type="PROSITE" id="PS50076">
    <property type="entry name" value="DNAJ_2"/>
    <property type="match status" value="1"/>
</dbReference>
<dbReference type="CDD" id="cd06257">
    <property type="entry name" value="DnaJ"/>
    <property type="match status" value="1"/>
</dbReference>
<dbReference type="PRINTS" id="PR00625">
    <property type="entry name" value="JDOMAIN"/>
</dbReference>
<feature type="compositionally biased region" description="Basic residues" evidence="1">
    <location>
        <begin position="57"/>
        <end position="70"/>
    </location>
</feature>
<dbReference type="Pfam" id="PF01556">
    <property type="entry name" value="DnaJ_C"/>
    <property type="match status" value="1"/>
</dbReference>
<dbReference type="GO" id="GO:0051082">
    <property type="term" value="F:unfolded protein binding"/>
    <property type="evidence" value="ECO:0007669"/>
    <property type="project" value="InterPro"/>
</dbReference>
<dbReference type="OrthoDB" id="550424at2759"/>
<name>A0A1Z5K3H0_FISSO</name>
<dbReference type="Pfam" id="PF00226">
    <property type="entry name" value="DnaJ"/>
    <property type="match status" value="1"/>
</dbReference>
<dbReference type="PROSITE" id="PS00636">
    <property type="entry name" value="DNAJ_1"/>
    <property type="match status" value="1"/>
</dbReference>
<dbReference type="SUPFAM" id="SSF46565">
    <property type="entry name" value="Chaperone J-domain"/>
    <property type="match status" value="1"/>
</dbReference>
<accession>A0A1Z5K3H0</accession>
<dbReference type="AlphaFoldDB" id="A0A1Z5K3H0"/>